<dbReference type="Gene3D" id="1.10.150.130">
    <property type="match status" value="1"/>
</dbReference>
<dbReference type="Pfam" id="PF00589">
    <property type="entry name" value="Phage_integrase"/>
    <property type="match status" value="1"/>
</dbReference>
<keyword evidence="2" id="KW-0229">DNA integration</keyword>
<proteinExistence type="inferred from homology"/>
<dbReference type="InterPro" id="IPR002104">
    <property type="entry name" value="Integrase_catalytic"/>
</dbReference>
<evidence type="ECO:0000313" key="7">
    <source>
        <dbReference type="Proteomes" id="UP001218170"/>
    </source>
</evidence>
<gene>
    <name evidence="6" type="ORF">PUW80_13385</name>
</gene>
<dbReference type="InterPro" id="IPR010998">
    <property type="entry name" value="Integrase_recombinase_N"/>
</dbReference>
<dbReference type="Pfam" id="PF22022">
    <property type="entry name" value="Phage_int_M"/>
    <property type="match status" value="1"/>
</dbReference>
<comment type="caution">
    <text evidence="6">The sequence shown here is derived from an EMBL/GenBank/DDBJ whole genome shotgun (WGS) entry which is preliminary data.</text>
</comment>
<evidence type="ECO:0000256" key="4">
    <source>
        <dbReference type="ARBA" id="ARBA00023172"/>
    </source>
</evidence>
<keyword evidence="3" id="KW-0238">DNA-binding</keyword>
<dbReference type="RefSeq" id="WP_274264922.1">
    <property type="nucleotide sequence ID" value="NZ_JAQZCI010000004.1"/>
</dbReference>
<sequence>MARPPLELETWGKIRRTLVDGKPTAVAYLRGSDGKTRKMQRQGKTPADAERTLIRAMKAHLASADEDLGPTTTVKQAAEKWLAEPERSELAIATIRRYTDILSTIVRVGFGNVRLGEATVPRVDRFLKSVTESNGASTAKTTRTLLQHVFALAVRHGAIPSNPVRDVGRIVQPRKPVVAPDEHSIREMRALMRAWDATPDKRGNRRTADLGDLFDLYTGTGARTTEVLGLRWQDVDLDALPHATVAINGIVVLGTDGKVFWQEHPKTDASRRVLKLPGYASDVLTRRRIDSYCDWVFPSAVGTLRWPHNLRRSWRDALAGTPYADVTPRSLRKAVATRLRDELGIVVARDQLGHTSDNTTRKHYAQPLAIGPDATSALEAFGQNSE</sequence>
<dbReference type="InterPro" id="IPR011010">
    <property type="entry name" value="DNA_brk_join_enz"/>
</dbReference>
<organism evidence="6 7">
    <name type="scientific">Microbacterium thalli</name>
    <dbReference type="NCBI Taxonomy" id="3027921"/>
    <lineage>
        <taxon>Bacteria</taxon>
        <taxon>Bacillati</taxon>
        <taxon>Actinomycetota</taxon>
        <taxon>Actinomycetes</taxon>
        <taxon>Micrococcales</taxon>
        <taxon>Microbacteriaceae</taxon>
        <taxon>Microbacterium</taxon>
    </lineage>
</organism>
<keyword evidence="7" id="KW-1185">Reference proteome</keyword>
<evidence type="ECO:0000256" key="3">
    <source>
        <dbReference type="ARBA" id="ARBA00023125"/>
    </source>
</evidence>
<dbReference type="Proteomes" id="UP001218170">
    <property type="component" value="Unassembled WGS sequence"/>
</dbReference>
<dbReference type="PANTHER" id="PTHR30629:SF2">
    <property type="entry name" value="PROPHAGE INTEGRASE INTS-RELATED"/>
    <property type="match status" value="1"/>
</dbReference>
<dbReference type="InterPro" id="IPR013762">
    <property type="entry name" value="Integrase-like_cat_sf"/>
</dbReference>
<reference evidence="6 7" key="1">
    <citation type="submission" date="2023-02" db="EMBL/GenBank/DDBJ databases">
        <title>Study of novel species of the Microbacterium genus.</title>
        <authorList>
            <person name="Arroyo-Herrera I."/>
            <person name="Roman-Ponce B."/>
            <person name="Vasquez-Murrieta M.S."/>
        </authorList>
    </citation>
    <scope>NUCLEOTIDE SEQUENCE [LARGE SCALE GENOMIC DNA]</scope>
    <source>
        <strain evidence="6 7">NE1TT3</strain>
    </source>
</reference>
<dbReference type="EMBL" id="JAQZCI010000004">
    <property type="protein sequence ID" value="MDD7963344.1"/>
    <property type="molecule type" value="Genomic_DNA"/>
</dbReference>
<accession>A0ABT5SKJ8</accession>
<dbReference type="Gene3D" id="1.10.443.10">
    <property type="entry name" value="Intergrase catalytic core"/>
    <property type="match status" value="1"/>
</dbReference>
<name>A0ABT5SKJ8_9MICO</name>
<evidence type="ECO:0000259" key="5">
    <source>
        <dbReference type="PROSITE" id="PS51898"/>
    </source>
</evidence>
<feature type="domain" description="Tyr recombinase" evidence="5">
    <location>
        <begin position="174"/>
        <end position="379"/>
    </location>
</feature>
<dbReference type="PROSITE" id="PS51898">
    <property type="entry name" value="TYR_RECOMBINASE"/>
    <property type="match status" value="1"/>
</dbReference>
<protein>
    <submittedName>
        <fullName evidence="6">Tyrosine-type recombinase/integrase</fullName>
    </submittedName>
</protein>
<comment type="similarity">
    <text evidence="1">Belongs to the 'phage' integrase family.</text>
</comment>
<keyword evidence="4" id="KW-0233">DNA recombination</keyword>
<evidence type="ECO:0000256" key="2">
    <source>
        <dbReference type="ARBA" id="ARBA00022908"/>
    </source>
</evidence>
<dbReference type="SUPFAM" id="SSF56349">
    <property type="entry name" value="DNA breaking-rejoining enzymes"/>
    <property type="match status" value="1"/>
</dbReference>
<dbReference type="InterPro" id="IPR053876">
    <property type="entry name" value="Phage_int_M"/>
</dbReference>
<evidence type="ECO:0000256" key="1">
    <source>
        <dbReference type="ARBA" id="ARBA00008857"/>
    </source>
</evidence>
<evidence type="ECO:0000313" key="6">
    <source>
        <dbReference type="EMBL" id="MDD7963344.1"/>
    </source>
</evidence>
<dbReference type="InterPro" id="IPR050808">
    <property type="entry name" value="Phage_Integrase"/>
</dbReference>
<dbReference type="PANTHER" id="PTHR30629">
    <property type="entry name" value="PROPHAGE INTEGRASE"/>
    <property type="match status" value="1"/>
</dbReference>